<protein>
    <submittedName>
        <fullName evidence="2">Uncharacterized protein</fullName>
    </submittedName>
</protein>
<name>A0AAV7NSL4_PLEWA</name>
<comment type="caution">
    <text evidence="2">The sequence shown here is derived from an EMBL/GenBank/DDBJ whole genome shotgun (WGS) entry which is preliminary data.</text>
</comment>
<gene>
    <name evidence="2" type="ORF">NDU88_007271</name>
</gene>
<keyword evidence="3" id="KW-1185">Reference proteome</keyword>
<reference evidence="2" key="1">
    <citation type="journal article" date="2022" name="bioRxiv">
        <title>Sequencing and chromosome-scale assembly of the giantPleurodeles waltlgenome.</title>
        <authorList>
            <person name="Brown T."/>
            <person name="Elewa A."/>
            <person name="Iarovenko S."/>
            <person name="Subramanian E."/>
            <person name="Araus A.J."/>
            <person name="Petzold A."/>
            <person name="Susuki M."/>
            <person name="Suzuki K.-i.T."/>
            <person name="Hayashi T."/>
            <person name="Toyoda A."/>
            <person name="Oliveira C."/>
            <person name="Osipova E."/>
            <person name="Leigh N.D."/>
            <person name="Simon A."/>
            <person name="Yun M.H."/>
        </authorList>
    </citation>
    <scope>NUCLEOTIDE SEQUENCE</scope>
    <source>
        <strain evidence="2">20211129_DDA</strain>
        <tissue evidence="2">Liver</tissue>
    </source>
</reference>
<feature type="region of interest" description="Disordered" evidence="1">
    <location>
        <begin position="1"/>
        <end position="47"/>
    </location>
</feature>
<proteinExistence type="predicted"/>
<dbReference type="Proteomes" id="UP001066276">
    <property type="component" value="Chromosome 8"/>
</dbReference>
<evidence type="ECO:0000313" key="3">
    <source>
        <dbReference type="Proteomes" id="UP001066276"/>
    </source>
</evidence>
<dbReference type="AlphaFoldDB" id="A0AAV7NSL4"/>
<dbReference type="EMBL" id="JANPWB010000012">
    <property type="protein sequence ID" value="KAJ1119085.1"/>
    <property type="molecule type" value="Genomic_DNA"/>
</dbReference>
<evidence type="ECO:0000313" key="2">
    <source>
        <dbReference type="EMBL" id="KAJ1119085.1"/>
    </source>
</evidence>
<accession>A0AAV7NSL4</accession>
<organism evidence="2 3">
    <name type="scientific">Pleurodeles waltl</name>
    <name type="common">Iberian ribbed newt</name>
    <dbReference type="NCBI Taxonomy" id="8319"/>
    <lineage>
        <taxon>Eukaryota</taxon>
        <taxon>Metazoa</taxon>
        <taxon>Chordata</taxon>
        <taxon>Craniata</taxon>
        <taxon>Vertebrata</taxon>
        <taxon>Euteleostomi</taxon>
        <taxon>Amphibia</taxon>
        <taxon>Batrachia</taxon>
        <taxon>Caudata</taxon>
        <taxon>Salamandroidea</taxon>
        <taxon>Salamandridae</taxon>
        <taxon>Pleurodelinae</taxon>
        <taxon>Pleurodeles</taxon>
    </lineage>
</organism>
<sequence>MADRNGALLGYTPREVSVKSLPSHLGGHSDPGGRRPPGPRMTEAPPTGWRCFLAHSDRGGKAAVRKTGPAVSHRFTPGWADPPGQRCKQRCLGDSDPLPSSLFLAVFTARKRLAGTGVLGPLGASALPMPLAWAVQGSPNRAQGGFSLSA</sequence>
<evidence type="ECO:0000256" key="1">
    <source>
        <dbReference type="SAM" id="MobiDB-lite"/>
    </source>
</evidence>
<feature type="region of interest" description="Disordered" evidence="1">
    <location>
        <begin position="62"/>
        <end position="84"/>
    </location>
</feature>